<reference evidence="1 2" key="1">
    <citation type="submission" date="2024-01" db="EMBL/GenBank/DDBJ databases">
        <title>Genome assemblies of Stephania.</title>
        <authorList>
            <person name="Yang L."/>
        </authorList>
    </citation>
    <scope>NUCLEOTIDE SEQUENCE [LARGE SCALE GENOMIC DNA]</scope>
    <source>
        <strain evidence="1">YNDBR</strain>
        <tissue evidence="1">Leaf</tissue>
    </source>
</reference>
<keyword evidence="2" id="KW-1185">Reference proteome</keyword>
<name>A0AAP0EWS6_9MAGN</name>
<organism evidence="1 2">
    <name type="scientific">Stephania yunnanensis</name>
    <dbReference type="NCBI Taxonomy" id="152371"/>
    <lineage>
        <taxon>Eukaryota</taxon>
        <taxon>Viridiplantae</taxon>
        <taxon>Streptophyta</taxon>
        <taxon>Embryophyta</taxon>
        <taxon>Tracheophyta</taxon>
        <taxon>Spermatophyta</taxon>
        <taxon>Magnoliopsida</taxon>
        <taxon>Ranunculales</taxon>
        <taxon>Menispermaceae</taxon>
        <taxon>Menispermoideae</taxon>
        <taxon>Cissampelideae</taxon>
        <taxon>Stephania</taxon>
    </lineage>
</organism>
<dbReference type="EMBL" id="JBBNAF010000011">
    <property type="protein sequence ID" value="KAK9098163.1"/>
    <property type="molecule type" value="Genomic_DNA"/>
</dbReference>
<evidence type="ECO:0000313" key="2">
    <source>
        <dbReference type="Proteomes" id="UP001420932"/>
    </source>
</evidence>
<evidence type="ECO:0000313" key="1">
    <source>
        <dbReference type="EMBL" id="KAK9098163.1"/>
    </source>
</evidence>
<sequence>MQEKESFGKYLDSLIDFEASKQILSNAIEESIYGKNEGWMEKKLSLVGKMVLINSVALAAPIYQLSCFKVNKLFTKRVHTSISKFWWHNEVEDRKGIGESRIEKELVLLGHSGATEESKRSGLSQLGNDEFDTSSKTVLACNSPSTFPPYPLLAREIC</sequence>
<proteinExistence type="predicted"/>
<dbReference type="AlphaFoldDB" id="A0AAP0EWS6"/>
<comment type="caution">
    <text evidence="1">The sequence shown here is derived from an EMBL/GenBank/DDBJ whole genome shotgun (WGS) entry which is preliminary data.</text>
</comment>
<dbReference type="Proteomes" id="UP001420932">
    <property type="component" value="Unassembled WGS sequence"/>
</dbReference>
<accession>A0AAP0EWS6</accession>
<gene>
    <name evidence="1" type="ORF">Syun_025208</name>
</gene>
<protein>
    <submittedName>
        <fullName evidence="1">Uncharacterized protein</fullName>
    </submittedName>
</protein>